<keyword evidence="3 10" id="KW-0378">Hydrolase</keyword>
<dbReference type="Pfam" id="PF16369">
    <property type="entry name" value="GH43_C"/>
    <property type="match status" value="1"/>
</dbReference>
<dbReference type="EMBL" id="JACHHZ010000003">
    <property type="protein sequence ID" value="MBB6093719.1"/>
    <property type="molecule type" value="Genomic_DNA"/>
</dbReference>
<evidence type="ECO:0000256" key="6">
    <source>
        <dbReference type="PIRSR" id="PIRSR606710-2"/>
    </source>
</evidence>
<keyword evidence="4 10" id="KW-0326">Glycosidase</keyword>
<name>A0A841HMZ2_9GAMM</name>
<dbReference type="Gene3D" id="2.40.128.10">
    <property type="match status" value="1"/>
</dbReference>
<dbReference type="Proteomes" id="UP000588068">
    <property type="component" value="Unassembled WGS sequence"/>
</dbReference>
<dbReference type="Gene3D" id="2.60.120.200">
    <property type="match status" value="2"/>
</dbReference>
<accession>A0A841HMZ2</accession>
<comment type="caution">
    <text evidence="10">The sequence shown here is derived from an EMBL/GenBank/DDBJ whole genome shotgun (WGS) entry which is preliminary data.</text>
</comment>
<comment type="pathway">
    <text evidence="1">Glycan metabolism; L-arabinan degradation.</text>
</comment>
<feature type="active site" description="Proton acceptor" evidence="5">
    <location>
        <position position="42"/>
    </location>
</feature>
<feature type="domain" description="Atrophied bacterial Ig" evidence="9">
    <location>
        <begin position="512"/>
        <end position="577"/>
    </location>
</feature>
<sequence>MKLLKAALMLGGVLTASGCLLDAPDPTVDANSITFNDLAVHDPSVVRADDGSYYVFGSHLAAARSTDLMNWQYVANGVDAANPLWSTIPTDGNTWTGAPGSWAADVIKLKDGKYRFYYSFCGIPPNGECTGPRAYLGVAIADNIAGPYTDQGIFLRSGMNAAEIAAGYGPEGITSYDARIHPNTIDPDTFYDKKGKLWMTYGSYSGGIFILQLDETTGKPLPAQGYGKHLAGGNHSAIEGSYILYSPVSDYYYMFMSFGGFVSTDGYNVRIARSKNPDGPYLDAEGRDLVNARGDWDAIAPYGVKLMGGFNFNSAQGDPETSRGYLAPGHNSAYYDTANGRHLLITHTRFPNRGEGHSIRVHEMFVNADGWLVASPHRYVPIKGKNVVDATDLPGDYKFINLGKDINRTAKQSVYISLNADYTISGAVKGTYQRYLLDPSRITIQLDGIAEPFEGRLAFQWNEAAGKLVPVFTALSSKGVSIWGSRLETRTTRQVLKDVADSIALPDAAKDEALTLPAIGTRGATITWQSSDPSILGIDGSVTRPNVGEGDRVVTLTAIVRLNGVTSRRTFQVTVPQRLPFNRVAQFSFENSLVESLGNFPTATATGNRIWNAGAVGFAAGREGQAVDLNGASGVRLPDGLISNYEYTVSFWANPRAVTAFTTAFFGAVNEQVDPAGAPFSTRWLSFLPQSWDGNTMLWSGSEAWFDGSAGQRIAANTWTHMAFSVKRGVVTVYLNGVPRFSAGNIGDFFTKSTGRFALGVNYWDLPFNGLIDELKVYEASLVGEEIRALDIDQLPTADLLASAASLLNPGDVTAVRSDLQLPRTGPYASAVSWTSSDPSVIATNGKVTRPGRDAPDAQVILTATITLGGQQIVREFDVTVKSLAPPAPVAAYGFEDSLDASAGSFGAGVAVGPRIDQPGGNASFTNGVAGRALVLDGTSGVRLPDNILRDHSYSISLWLNPTVASQFTTAFFGWANGSSWISVVPRGPGSAQNTMLWSGTAWFDGTFNSAIPVGLWSHLVMVVNNGTLSLYLNGQLANTMTGFPDVFTPAASTQFALGVNYWDTPYNGLVDELKLFNEVLVDENVQTLYAEGAGTRL</sequence>
<evidence type="ECO:0000256" key="4">
    <source>
        <dbReference type="ARBA" id="ARBA00023295"/>
    </source>
</evidence>
<dbReference type="PROSITE" id="PS51257">
    <property type="entry name" value="PROKAR_LIPOPROTEIN"/>
    <property type="match status" value="1"/>
</dbReference>
<evidence type="ECO:0000313" key="11">
    <source>
        <dbReference type="Proteomes" id="UP000588068"/>
    </source>
</evidence>
<dbReference type="EC" id="3.2.1.99" evidence="10"/>
<dbReference type="InterPro" id="IPR023296">
    <property type="entry name" value="Glyco_hydro_beta-prop_sf"/>
</dbReference>
<feature type="domain" description="Atrophied bacterial Ig" evidence="9">
    <location>
        <begin position="812"/>
        <end position="883"/>
    </location>
</feature>
<keyword evidence="11" id="KW-1185">Reference proteome</keyword>
<evidence type="ECO:0000313" key="10">
    <source>
        <dbReference type="EMBL" id="MBB6093719.1"/>
    </source>
</evidence>
<organism evidence="10 11">
    <name type="scientific">Povalibacter uvarum</name>
    <dbReference type="NCBI Taxonomy" id="732238"/>
    <lineage>
        <taxon>Bacteria</taxon>
        <taxon>Pseudomonadati</taxon>
        <taxon>Pseudomonadota</taxon>
        <taxon>Gammaproteobacteria</taxon>
        <taxon>Steroidobacterales</taxon>
        <taxon>Steroidobacteraceae</taxon>
        <taxon>Povalibacter</taxon>
    </lineage>
</organism>
<dbReference type="InterPro" id="IPR050727">
    <property type="entry name" value="GH43_arabinanases"/>
</dbReference>
<dbReference type="InterPro" id="IPR032291">
    <property type="entry name" value="Abn2_C"/>
</dbReference>
<evidence type="ECO:0000259" key="8">
    <source>
        <dbReference type="Pfam" id="PF16369"/>
    </source>
</evidence>
<proteinExistence type="inferred from homology"/>
<dbReference type="InterPro" id="IPR013320">
    <property type="entry name" value="ConA-like_dom_sf"/>
</dbReference>
<dbReference type="SUPFAM" id="SSF75005">
    <property type="entry name" value="Arabinanase/levansucrase/invertase"/>
    <property type="match status" value="1"/>
</dbReference>
<dbReference type="Gene3D" id="2.115.10.20">
    <property type="entry name" value="Glycosyl hydrolase domain, family 43"/>
    <property type="match status" value="1"/>
</dbReference>
<feature type="domain" description="Extracellular endo-alpha-(1-&gt;5)-L-arabinanase C-terminal" evidence="8">
    <location>
        <begin position="376"/>
        <end position="484"/>
    </location>
</feature>
<dbReference type="PANTHER" id="PTHR43301">
    <property type="entry name" value="ARABINAN ENDO-1,5-ALPHA-L-ARABINOSIDASE"/>
    <property type="match status" value="1"/>
</dbReference>
<evidence type="ECO:0000256" key="3">
    <source>
        <dbReference type="ARBA" id="ARBA00022801"/>
    </source>
</evidence>
<feature type="signal peptide" evidence="7">
    <location>
        <begin position="1"/>
        <end position="22"/>
    </location>
</feature>
<evidence type="ECO:0000256" key="1">
    <source>
        <dbReference type="ARBA" id="ARBA00004834"/>
    </source>
</evidence>
<evidence type="ECO:0000256" key="2">
    <source>
        <dbReference type="ARBA" id="ARBA00009865"/>
    </source>
</evidence>
<feature type="site" description="Important for catalytic activity, responsible for pKa modulation of the active site Glu and correct orientation of both the proton donor and substrate" evidence="6">
    <location>
        <position position="186"/>
    </location>
</feature>
<protein>
    <submittedName>
        <fullName evidence="10">Arabinan endo-1,5-alpha-L-arabinosidase</fullName>
        <ecNumber evidence="10">3.2.1.99</ecNumber>
    </submittedName>
</protein>
<keyword evidence="7" id="KW-0732">Signal</keyword>
<feature type="chain" id="PRO_5032715749" evidence="7">
    <location>
        <begin position="23"/>
        <end position="1098"/>
    </location>
</feature>
<gene>
    <name evidence="10" type="ORF">HNQ60_002600</name>
</gene>
<comment type="similarity">
    <text evidence="2">Belongs to the glycosyl hydrolase 43 family.</text>
</comment>
<dbReference type="RefSeq" id="WP_184332376.1">
    <property type="nucleotide sequence ID" value="NZ_JACHHZ010000003.1"/>
</dbReference>
<evidence type="ECO:0000256" key="5">
    <source>
        <dbReference type="PIRSR" id="PIRSR606710-1"/>
    </source>
</evidence>
<reference evidence="10 11" key="1">
    <citation type="submission" date="2020-08" db="EMBL/GenBank/DDBJ databases">
        <title>Genomic Encyclopedia of Type Strains, Phase IV (KMG-IV): sequencing the most valuable type-strain genomes for metagenomic binning, comparative biology and taxonomic classification.</title>
        <authorList>
            <person name="Goeker M."/>
        </authorList>
    </citation>
    <scope>NUCLEOTIDE SEQUENCE [LARGE SCALE GENOMIC DNA]</scope>
    <source>
        <strain evidence="10 11">DSM 26723</strain>
    </source>
</reference>
<dbReference type="Pfam" id="PF13385">
    <property type="entry name" value="Laminin_G_3"/>
    <property type="match status" value="2"/>
</dbReference>
<dbReference type="GO" id="GO:0046558">
    <property type="term" value="F:arabinan endo-1,5-alpha-L-arabinosidase activity"/>
    <property type="evidence" value="ECO:0007669"/>
    <property type="project" value="UniProtKB-EC"/>
</dbReference>
<dbReference type="Pfam" id="PF20578">
    <property type="entry name" value="aBig_2"/>
    <property type="match status" value="2"/>
</dbReference>
<dbReference type="AlphaFoldDB" id="A0A841HMZ2"/>
<dbReference type="CDD" id="cd18832">
    <property type="entry name" value="GH43_GsAbnA-like"/>
    <property type="match status" value="1"/>
</dbReference>
<dbReference type="InterPro" id="IPR006710">
    <property type="entry name" value="Glyco_hydro_43"/>
</dbReference>
<dbReference type="SUPFAM" id="SSF49899">
    <property type="entry name" value="Concanavalin A-like lectins/glucanases"/>
    <property type="match status" value="2"/>
</dbReference>
<dbReference type="InterPro" id="IPR046780">
    <property type="entry name" value="aBig_2"/>
</dbReference>
<dbReference type="PANTHER" id="PTHR43301:SF3">
    <property type="entry name" value="ARABINAN ENDO-1,5-ALPHA-L-ARABINOSIDASE A-RELATED"/>
    <property type="match status" value="1"/>
</dbReference>
<evidence type="ECO:0000256" key="7">
    <source>
        <dbReference type="SAM" id="SignalP"/>
    </source>
</evidence>
<dbReference type="GO" id="GO:0005975">
    <property type="term" value="P:carbohydrate metabolic process"/>
    <property type="evidence" value="ECO:0007669"/>
    <property type="project" value="InterPro"/>
</dbReference>
<feature type="active site" description="Proton donor" evidence="5">
    <location>
        <position position="239"/>
    </location>
</feature>
<dbReference type="Pfam" id="PF04616">
    <property type="entry name" value="Glyco_hydro_43"/>
    <property type="match status" value="1"/>
</dbReference>
<evidence type="ECO:0000259" key="9">
    <source>
        <dbReference type="Pfam" id="PF20578"/>
    </source>
</evidence>